<dbReference type="Proteomes" id="UP000093044">
    <property type="component" value="Chromosome"/>
</dbReference>
<dbReference type="KEGG" id="cpor:BED41_12145"/>
<sequence>MFFAETEGELTLGSPAAFAVGSVWHGNRAKQSNTSSVSRQKQAADTSDVTTSRIARNQRFRLSGRLGEGGCKGKVKRKVKPLFIFYPIKS</sequence>
<dbReference type="EMBL" id="CP016757">
    <property type="protein sequence ID" value="ANZ45766.1"/>
    <property type="molecule type" value="Genomic_DNA"/>
</dbReference>
<keyword evidence="3" id="KW-1185">Reference proteome</keyword>
<proteinExistence type="predicted"/>
<dbReference type="STRING" id="1197717.BED41_12145"/>
<evidence type="ECO:0000256" key="1">
    <source>
        <dbReference type="SAM" id="MobiDB-lite"/>
    </source>
</evidence>
<protein>
    <submittedName>
        <fullName evidence="2">Uncharacterized protein</fullName>
    </submittedName>
</protein>
<evidence type="ECO:0000313" key="2">
    <source>
        <dbReference type="EMBL" id="ANZ45766.1"/>
    </source>
</evidence>
<reference evidence="2" key="1">
    <citation type="submission" date="2016-08" db="EMBL/GenBank/DDBJ databases">
        <title>Complete genome of Cloacibacillus porcorum.</title>
        <authorList>
            <person name="Looft T."/>
            <person name="Bayles D.O."/>
            <person name="Alt D.P."/>
        </authorList>
    </citation>
    <scope>NUCLEOTIDE SEQUENCE [LARGE SCALE GENOMIC DNA]</scope>
    <source>
        <strain evidence="2">CL-84</strain>
    </source>
</reference>
<feature type="region of interest" description="Disordered" evidence="1">
    <location>
        <begin position="29"/>
        <end position="50"/>
    </location>
</feature>
<evidence type="ECO:0000313" key="3">
    <source>
        <dbReference type="Proteomes" id="UP000093044"/>
    </source>
</evidence>
<gene>
    <name evidence="2" type="ORF">BED41_12145</name>
</gene>
<accession>A0A1B2I732</accession>
<organism evidence="2 3">
    <name type="scientific">Cloacibacillus porcorum</name>
    <dbReference type="NCBI Taxonomy" id="1197717"/>
    <lineage>
        <taxon>Bacteria</taxon>
        <taxon>Thermotogati</taxon>
        <taxon>Synergistota</taxon>
        <taxon>Synergistia</taxon>
        <taxon>Synergistales</taxon>
        <taxon>Synergistaceae</taxon>
        <taxon>Cloacibacillus</taxon>
    </lineage>
</organism>
<name>A0A1B2I732_9BACT</name>
<dbReference type="AlphaFoldDB" id="A0A1B2I732"/>